<sequence>MSNLPPAAEARILNTRLFNQSTHHYKLVVSKTDFALTSNEESQEFNEWFVTPDDTLFEGKIVRQVFCLGNQHAPATVRDLIKILRSGRAIDEQTLKEYSMFTIGDHVLLTADEVIVAVNGDITRHDRNGETFTLEIGKA</sequence>
<reference evidence="1" key="1">
    <citation type="submission" date="2024-07" db="EMBL/GenBank/DDBJ databases">
        <authorList>
            <person name="Bringhurst R.M."/>
            <person name="Homer T.E."/>
        </authorList>
    </citation>
    <scope>NUCLEOTIDE SEQUENCE</scope>
</reference>
<protein>
    <submittedName>
        <fullName evidence="1">Uncharacterized protein</fullName>
    </submittedName>
</protein>
<dbReference type="EMBL" id="PQ015378">
    <property type="protein sequence ID" value="XDJ14594.1"/>
    <property type="molecule type" value="Genomic_DNA"/>
</dbReference>
<accession>A0AB39CC99</accession>
<evidence type="ECO:0000313" key="1">
    <source>
        <dbReference type="EMBL" id="XDJ14594.1"/>
    </source>
</evidence>
<proteinExistence type="predicted"/>
<organism evidence="1">
    <name type="scientific">Pseudomonas phage RVTF4</name>
    <dbReference type="NCBI Taxonomy" id="3236931"/>
    <lineage>
        <taxon>Viruses</taxon>
    </lineage>
</organism>
<name>A0AB39CC99_9VIRU</name>